<dbReference type="SMART" id="SM00409">
    <property type="entry name" value="IG"/>
    <property type="match status" value="3"/>
</dbReference>
<accession>A0AAW0Y4E5</accession>
<dbReference type="Proteomes" id="UP001445076">
    <property type="component" value="Unassembled WGS sequence"/>
</dbReference>
<evidence type="ECO:0000256" key="5">
    <source>
        <dbReference type="ARBA" id="ARBA00023136"/>
    </source>
</evidence>
<dbReference type="Gene3D" id="2.60.40.10">
    <property type="entry name" value="Immunoglobulins"/>
    <property type="match status" value="3"/>
</dbReference>
<dbReference type="InterPro" id="IPR003598">
    <property type="entry name" value="Ig_sub2"/>
</dbReference>
<keyword evidence="6" id="KW-1015">Disulfide bond</keyword>
<keyword evidence="3" id="KW-0732">Signal</keyword>
<dbReference type="Pfam" id="PF13927">
    <property type="entry name" value="Ig_3"/>
    <property type="match status" value="2"/>
</dbReference>
<proteinExistence type="predicted"/>
<evidence type="ECO:0000313" key="12">
    <source>
        <dbReference type="EMBL" id="KAK8750892.1"/>
    </source>
</evidence>
<dbReference type="InterPro" id="IPR036179">
    <property type="entry name" value="Ig-like_dom_sf"/>
</dbReference>
<dbReference type="InterPro" id="IPR051170">
    <property type="entry name" value="Neural/epithelial_adhesion"/>
</dbReference>
<feature type="region of interest" description="Disordered" evidence="9">
    <location>
        <begin position="355"/>
        <end position="445"/>
    </location>
</feature>
<evidence type="ECO:0000313" key="13">
    <source>
        <dbReference type="Proteomes" id="UP001445076"/>
    </source>
</evidence>
<dbReference type="InterPro" id="IPR013783">
    <property type="entry name" value="Ig-like_fold"/>
</dbReference>
<evidence type="ECO:0000256" key="9">
    <source>
        <dbReference type="SAM" id="MobiDB-lite"/>
    </source>
</evidence>
<name>A0AAW0Y4E5_CHEQU</name>
<dbReference type="InterPro" id="IPR007110">
    <property type="entry name" value="Ig-like_dom"/>
</dbReference>
<comment type="subcellular location">
    <subcellularLocation>
        <location evidence="1">Cell membrane</location>
    </subcellularLocation>
</comment>
<feature type="compositionally biased region" description="Basic and acidic residues" evidence="9">
    <location>
        <begin position="388"/>
        <end position="401"/>
    </location>
</feature>
<evidence type="ECO:0000256" key="1">
    <source>
        <dbReference type="ARBA" id="ARBA00004236"/>
    </source>
</evidence>
<evidence type="ECO:0000256" key="6">
    <source>
        <dbReference type="ARBA" id="ARBA00023157"/>
    </source>
</evidence>
<keyword evidence="7" id="KW-0325">Glycoprotein</keyword>
<dbReference type="SMART" id="SM00408">
    <property type="entry name" value="IGc2"/>
    <property type="match status" value="2"/>
</dbReference>
<evidence type="ECO:0000256" key="3">
    <source>
        <dbReference type="ARBA" id="ARBA00022729"/>
    </source>
</evidence>
<dbReference type="FunFam" id="2.60.40.10:FF:000328">
    <property type="entry name" value="CLUMA_CG000981, isoform A"/>
    <property type="match status" value="1"/>
</dbReference>
<dbReference type="InterPro" id="IPR013098">
    <property type="entry name" value="Ig_I-set"/>
</dbReference>
<dbReference type="InterPro" id="IPR003599">
    <property type="entry name" value="Ig_sub"/>
</dbReference>
<reference evidence="12 13" key="1">
    <citation type="journal article" date="2024" name="BMC Genomics">
        <title>Genome assembly of redclaw crayfish (Cherax quadricarinatus) provides insights into its immune adaptation and hypoxia tolerance.</title>
        <authorList>
            <person name="Liu Z."/>
            <person name="Zheng J."/>
            <person name="Li H."/>
            <person name="Fang K."/>
            <person name="Wang S."/>
            <person name="He J."/>
            <person name="Zhou D."/>
            <person name="Weng S."/>
            <person name="Chi M."/>
            <person name="Gu Z."/>
            <person name="He J."/>
            <person name="Li F."/>
            <person name="Wang M."/>
        </authorList>
    </citation>
    <scope>NUCLEOTIDE SEQUENCE [LARGE SCALE GENOMIC DNA]</scope>
    <source>
        <strain evidence="12">ZL_2023a</strain>
    </source>
</reference>
<feature type="compositionally biased region" description="Gly residues" evidence="9">
    <location>
        <begin position="361"/>
        <end position="374"/>
    </location>
</feature>
<comment type="caution">
    <text evidence="12">The sequence shown here is derived from an EMBL/GenBank/DDBJ whole genome shotgun (WGS) entry which is preliminary data.</text>
</comment>
<keyword evidence="8" id="KW-0393">Immunoglobulin domain</keyword>
<evidence type="ECO:0000256" key="4">
    <source>
        <dbReference type="ARBA" id="ARBA00022737"/>
    </source>
</evidence>
<dbReference type="EMBL" id="JARKIK010000007">
    <property type="protein sequence ID" value="KAK8750892.1"/>
    <property type="molecule type" value="Genomic_DNA"/>
</dbReference>
<evidence type="ECO:0000259" key="11">
    <source>
        <dbReference type="PROSITE" id="PS50835"/>
    </source>
</evidence>
<keyword evidence="10" id="KW-1133">Transmembrane helix</keyword>
<keyword evidence="10" id="KW-0812">Transmembrane</keyword>
<dbReference type="PANTHER" id="PTHR12231">
    <property type="entry name" value="CTX-RELATED TYPE I TRANSMEMBRANE PROTEIN"/>
    <property type="match status" value="1"/>
</dbReference>
<evidence type="ECO:0000256" key="2">
    <source>
        <dbReference type="ARBA" id="ARBA00022475"/>
    </source>
</evidence>
<dbReference type="PROSITE" id="PS50835">
    <property type="entry name" value="IG_LIKE"/>
    <property type="match status" value="3"/>
</dbReference>
<evidence type="ECO:0000256" key="7">
    <source>
        <dbReference type="ARBA" id="ARBA00023180"/>
    </source>
</evidence>
<keyword evidence="5 10" id="KW-0472">Membrane</keyword>
<evidence type="ECO:0000256" key="10">
    <source>
        <dbReference type="SAM" id="Phobius"/>
    </source>
</evidence>
<feature type="domain" description="Ig-like" evidence="11">
    <location>
        <begin position="247"/>
        <end position="341"/>
    </location>
</feature>
<dbReference type="PANTHER" id="PTHR12231:SF255">
    <property type="entry name" value="DPR-INTERACTING PROTEIN ALPHA, ISOFORM A"/>
    <property type="match status" value="1"/>
</dbReference>
<dbReference type="AlphaFoldDB" id="A0AAW0Y4E5"/>
<organism evidence="12 13">
    <name type="scientific">Cherax quadricarinatus</name>
    <name type="common">Australian red claw crayfish</name>
    <dbReference type="NCBI Taxonomy" id="27406"/>
    <lineage>
        <taxon>Eukaryota</taxon>
        <taxon>Metazoa</taxon>
        <taxon>Ecdysozoa</taxon>
        <taxon>Arthropoda</taxon>
        <taxon>Crustacea</taxon>
        <taxon>Multicrustacea</taxon>
        <taxon>Malacostraca</taxon>
        <taxon>Eumalacostraca</taxon>
        <taxon>Eucarida</taxon>
        <taxon>Decapoda</taxon>
        <taxon>Pleocyemata</taxon>
        <taxon>Astacidea</taxon>
        <taxon>Parastacoidea</taxon>
        <taxon>Parastacidae</taxon>
        <taxon>Cherax</taxon>
    </lineage>
</organism>
<dbReference type="GO" id="GO:0043005">
    <property type="term" value="C:neuron projection"/>
    <property type="evidence" value="ECO:0007669"/>
    <property type="project" value="TreeGrafter"/>
</dbReference>
<protein>
    <recommendedName>
        <fullName evidence="11">Ig-like domain-containing protein</fullName>
    </recommendedName>
</protein>
<dbReference type="SUPFAM" id="SSF48726">
    <property type="entry name" value="Immunoglobulin"/>
    <property type="match status" value="3"/>
</dbReference>
<keyword evidence="13" id="KW-1185">Reference proteome</keyword>
<keyword evidence="2" id="KW-1003">Cell membrane</keyword>
<evidence type="ECO:0000256" key="8">
    <source>
        <dbReference type="ARBA" id="ARBA00023319"/>
    </source>
</evidence>
<sequence>MGVPSVRDGRGISGCLTLSIILIFLTGWVVGQPDFAAPLNNVSVPVGRDATFSCMVNDLGGYRTSAGRKDALQVGWVKADTKAIQAIHKHVITHNSRVSVSHSDHNTWMLHIRGVQEEDRGPYMCQINTDPMRSQIGYLEVTVPPEIEDNRSSTDVMVPEGSNAPIVCRAKGYPPPKITWTREDQKPIVMRTNDPAMPKIKKLSYEGEVLNLTQITRSDMGPYLCIANNSVPPIVSKRIMVEVHFRPVIHVPNQLIGVPLGSSAKLECNLEASPKSIQYWTRDTGEMLISNNEYSVQESLTNFYMTRMTLTISSFKPHHKGVYFCTAKNSLGETQGKIKVYEIELPTEEPAMVEENEDFGQPGGRGGGGAGGGHSPVEFSNEIPYGPRSREDTSTRHEDIVTRGQVTHPRPNHRTPSQPPTDKKRHPHHAMGEQGDSRPSRPPWWDWDQSTTSEVLRIDHSALLVLLCLVGNVLV</sequence>
<dbReference type="GO" id="GO:0005886">
    <property type="term" value="C:plasma membrane"/>
    <property type="evidence" value="ECO:0007669"/>
    <property type="project" value="UniProtKB-SubCell"/>
</dbReference>
<keyword evidence="4" id="KW-0677">Repeat</keyword>
<feature type="transmembrane region" description="Helical" evidence="10">
    <location>
        <begin position="12"/>
        <end position="31"/>
    </location>
</feature>
<feature type="domain" description="Ig-like" evidence="11">
    <location>
        <begin position="33"/>
        <end position="142"/>
    </location>
</feature>
<gene>
    <name evidence="12" type="ORF">OTU49_015044</name>
</gene>
<dbReference type="Pfam" id="PF07679">
    <property type="entry name" value="I-set"/>
    <property type="match status" value="1"/>
</dbReference>
<feature type="domain" description="Ig-like" evidence="11">
    <location>
        <begin position="145"/>
        <end position="236"/>
    </location>
</feature>